<dbReference type="InterPro" id="IPR056209">
    <property type="entry name" value="SU10_adaptor"/>
</dbReference>
<dbReference type="EMBL" id="MK618715">
    <property type="protein sequence ID" value="QBQ72216.1"/>
    <property type="molecule type" value="Genomic_DNA"/>
</dbReference>
<keyword evidence="2" id="KW-1185">Reference proteome</keyword>
<reference evidence="2" key="1">
    <citation type="submission" date="2019-03" db="EMBL/GenBank/DDBJ databases">
        <authorList>
            <person name="Bockoven R."/>
            <person name="Gutierrez J."/>
            <person name="Newkirk H."/>
            <person name="Liu M."/>
            <person name="Ramsey J."/>
            <person name="Cahill J."/>
        </authorList>
    </citation>
    <scope>NUCLEOTIDE SEQUENCE [LARGE SCALE GENOMIC DNA]</scope>
</reference>
<sequence length="239" mass="26306">MKTAKDLLERASILLLDEGFTRWTLAELCKWINDGQLEIVIQKPSATARTVNLTMVEGTLQSIPAGYNSILRPVRNVRGEQSDRLPRKVITVAAAEGINSIMPGWHDPYSAPFKQQVAHFIFDEANPRQFYVYPGNNGTGIIEAVLSANPQEVTPKGDPLELESYDVPLGIEDIYFPALTYFVMYRAFAKDTQYAGSAQRATMFYQQFANALGIQVTVETNMSPNVKAGVGGAAVGVDQ</sequence>
<accession>A0A482MH20</accession>
<protein>
    <submittedName>
        <fullName evidence="1">Uncharacterized protein</fullName>
    </submittedName>
</protein>
<proteinExistence type="predicted"/>
<evidence type="ECO:0000313" key="1">
    <source>
        <dbReference type="EMBL" id="QBQ72216.1"/>
    </source>
</evidence>
<name>A0A482MH20_9CAUD</name>
<evidence type="ECO:0000313" key="2">
    <source>
        <dbReference type="Proteomes" id="UP000307326"/>
    </source>
</evidence>
<gene>
    <name evidence="1" type="ORF">CPT_Parlo_067</name>
</gene>
<dbReference type="Pfam" id="PF24175">
    <property type="entry name" value="SU10_adaptor"/>
    <property type="match status" value="1"/>
</dbReference>
<organism evidence="1 2">
    <name type="scientific">Serratia phage Parlo</name>
    <dbReference type="NCBI Taxonomy" id="2557554"/>
    <lineage>
        <taxon>Viruses</taxon>
        <taxon>Duplodnaviria</taxon>
        <taxon>Heunggongvirae</taxon>
        <taxon>Uroviricota</taxon>
        <taxon>Caudoviricetes</taxon>
        <taxon>Parlovirus</taxon>
        <taxon>Parlovirus parlo</taxon>
    </lineage>
</organism>
<dbReference type="Proteomes" id="UP000307326">
    <property type="component" value="Segment"/>
</dbReference>